<keyword evidence="1" id="KW-0234">DNA repair</keyword>
<keyword evidence="1" id="KW-0233">DNA recombination</keyword>
<evidence type="ECO:0000259" key="2">
    <source>
        <dbReference type="Pfam" id="PF05970"/>
    </source>
</evidence>
<comment type="similarity">
    <text evidence="1">Belongs to the helicase family.</text>
</comment>
<evidence type="ECO:0000256" key="1">
    <source>
        <dbReference type="RuleBase" id="RU363044"/>
    </source>
</evidence>
<gene>
    <name evidence="3" type="ORF">OH76DRAFT_1331760</name>
</gene>
<dbReference type="Gene3D" id="3.40.50.300">
    <property type="entry name" value="P-loop containing nucleotide triphosphate hydrolases"/>
    <property type="match status" value="1"/>
</dbReference>
<dbReference type="GO" id="GO:0005524">
    <property type="term" value="F:ATP binding"/>
    <property type="evidence" value="ECO:0007669"/>
    <property type="project" value="UniProtKB-KW"/>
</dbReference>
<reference evidence="3 4" key="1">
    <citation type="journal article" date="2018" name="Biotechnol. Biofuels">
        <title>Integrative visual omics of the white-rot fungus Polyporus brumalis exposes the biotechnological potential of its oxidative enzymes for delignifying raw plant biomass.</title>
        <authorList>
            <person name="Miyauchi S."/>
            <person name="Rancon A."/>
            <person name="Drula E."/>
            <person name="Hage H."/>
            <person name="Chaduli D."/>
            <person name="Favel A."/>
            <person name="Grisel S."/>
            <person name="Henrissat B."/>
            <person name="Herpoel-Gimbert I."/>
            <person name="Ruiz-Duenas F.J."/>
            <person name="Chevret D."/>
            <person name="Hainaut M."/>
            <person name="Lin J."/>
            <person name="Wang M."/>
            <person name="Pangilinan J."/>
            <person name="Lipzen A."/>
            <person name="Lesage-Meessen L."/>
            <person name="Navarro D."/>
            <person name="Riley R."/>
            <person name="Grigoriev I.V."/>
            <person name="Zhou S."/>
            <person name="Raouche S."/>
            <person name="Rosso M.N."/>
        </authorList>
    </citation>
    <scope>NUCLEOTIDE SEQUENCE [LARGE SCALE GENOMIC DNA]</scope>
    <source>
        <strain evidence="3 4">BRFM 1820</strain>
    </source>
</reference>
<keyword evidence="4" id="KW-1185">Reference proteome</keyword>
<accession>A0A371DUA5</accession>
<organism evidence="3 4">
    <name type="scientific">Lentinus brumalis</name>
    <dbReference type="NCBI Taxonomy" id="2498619"/>
    <lineage>
        <taxon>Eukaryota</taxon>
        <taxon>Fungi</taxon>
        <taxon>Dikarya</taxon>
        <taxon>Basidiomycota</taxon>
        <taxon>Agaricomycotina</taxon>
        <taxon>Agaricomycetes</taxon>
        <taxon>Polyporales</taxon>
        <taxon>Polyporaceae</taxon>
        <taxon>Lentinus</taxon>
    </lineage>
</organism>
<keyword evidence="1" id="KW-0067">ATP-binding</keyword>
<protein>
    <recommendedName>
        <fullName evidence="1">ATP-dependent DNA helicase</fullName>
        <ecNumber evidence="1">5.6.2.3</ecNumber>
    </recommendedName>
</protein>
<evidence type="ECO:0000313" key="3">
    <source>
        <dbReference type="EMBL" id="RDX56132.1"/>
    </source>
</evidence>
<dbReference type="PANTHER" id="PTHR47642">
    <property type="entry name" value="ATP-DEPENDENT DNA HELICASE"/>
    <property type="match status" value="1"/>
</dbReference>
<dbReference type="GO" id="GO:0006281">
    <property type="term" value="P:DNA repair"/>
    <property type="evidence" value="ECO:0007669"/>
    <property type="project" value="UniProtKB-KW"/>
</dbReference>
<dbReference type="GO" id="GO:0006310">
    <property type="term" value="P:DNA recombination"/>
    <property type="evidence" value="ECO:0007669"/>
    <property type="project" value="UniProtKB-KW"/>
</dbReference>
<dbReference type="Pfam" id="PF05970">
    <property type="entry name" value="PIF1"/>
    <property type="match status" value="1"/>
</dbReference>
<dbReference type="Proteomes" id="UP000256964">
    <property type="component" value="Unassembled WGS sequence"/>
</dbReference>
<name>A0A371DUA5_9APHY</name>
<dbReference type="STRING" id="139420.A0A371DUA5"/>
<evidence type="ECO:0000313" key="4">
    <source>
        <dbReference type="Proteomes" id="UP000256964"/>
    </source>
</evidence>
<feature type="non-terminal residue" evidence="3">
    <location>
        <position position="141"/>
    </location>
</feature>
<dbReference type="EMBL" id="KZ857381">
    <property type="protein sequence ID" value="RDX56132.1"/>
    <property type="molecule type" value="Genomic_DNA"/>
</dbReference>
<feature type="domain" description="DNA helicase Pif1-like DEAD-box helicase" evidence="2">
    <location>
        <begin position="12"/>
        <end position="127"/>
    </location>
</feature>
<keyword evidence="1" id="KW-0378">Hydrolase</keyword>
<sequence>LLLHGVIEHFTLNTEQRRAFLLIATHLHHHDVLPMRMYLGGMGGTSKSRVLLALMDFLKARKEAHRFIVLGPTGSSASLIGGSTYHSILGLSLPSEKKTSTITSLEKLRSRLLRVDLIFIDEVSMISCLDLFHINSRLCLA</sequence>
<proteinExistence type="inferred from homology"/>
<dbReference type="InterPro" id="IPR010285">
    <property type="entry name" value="DNA_helicase_pif1-like_DEAD"/>
</dbReference>
<keyword evidence="1" id="KW-0227">DNA damage</keyword>
<dbReference type="EC" id="5.6.2.3" evidence="1"/>
<dbReference type="OrthoDB" id="432234at2759"/>
<dbReference type="AlphaFoldDB" id="A0A371DUA5"/>
<dbReference type="GO" id="GO:0043139">
    <property type="term" value="F:5'-3' DNA helicase activity"/>
    <property type="evidence" value="ECO:0007669"/>
    <property type="project" value="UniProtKB-EC"/>
</dbReference>
<dbReference type="PANTHER" id="PTHR47642:SF5">
    <property type="entry name" value="ATP-DEPENDENT DNA HELICASE"/>
    <property type="match status" value="1"/>
</dbReference>
<comment type="catalytic activity">
    <reaction evidence="1">
        <text>ATP + H2O = ADP + phosphate + H(+)</text>
        <dbReference type="Rhea" id="RHEA:13065"/>
        <dbReference type="ChEBI" id="CHEBI:15377"/>
        <dbReference type="ChEBI" id="CHEBI:15378"/>
        <dbReference type="ChEBI" id="CHEBI:30616"/>
        <dbReference type="ChEBI" id="CHEBI:43474"/>
        <dbReference type="ChEBI" id="CHEBI:456216"/>
        <dbReference type="EC" id="5.6.2.3"/>
    </reaction>
</comment>
<dbReference type="InterPro" id="IPR027417">
    <property type="entry name" value="P-loop_NTPase"/>
</dbReference>
<dbReference type="SUPFAM" id="SSF52540">
    <property type="entry name" value="P-loop containing nucleoside triphosphate hydrolases"/>
    <property type="match status" value="1"/>
</dbReference>
<dbReference type="GO" id="GO:0000723">
    <property type="term" value="P:telomere maintenance"/>
    <property type="evidence" value="ECO:0007669"/>
    <property type="project" value="InterPro"/>
</dbReference>
<dbReference type="InterPro" id="IPR051055">
    <property type="entry name" value="PIF1_helicase"/>
</dbReference>
<comment type="cofactor">
    <cofactor evidence="1">
        <name>Mg(2+)</name>
        <dbReference type="ChEBI" id="CHEBI:18420"/>
    </cofactor>
</comment>
<keyword evidence="1" id="KW-0547">Nucleotide-binding</keyword>
<keyword evidence="1" id="KW-0347">Helicase</keyword>
<feature type="non-terminal residue" evidence="3">
    <location>
        <position position="1"/>
    </location>
</feature>
<dbReference type="GO" id="GO:0016887">
    <property type="term" value="F:ATP hydrolysis activity"/>
    <property type="evidence" value="ECO:0007669"/>
    <property type="project" value="RHEA"/>
</dbReference>